<accession>A0A367VDA2</accession>
<dbReference type="Gene3D" id="3.60.15.10">
    <property type="entry name" value="Ribonuclease Z/Hydroxyacylglutathione hydrolase-like"/>
    <property type="match status" value="1"/>
</dbReference>
<organism evidence="3 4">
    <name type="scientific">Thalassospira profundimaris</name>
    <dbReference type="NCBI Taxonomy" id="502049"/>
    <lineage>
        <taxon>Bacteria</taxon>
        <taxon>Pseudomonadati</taxon>
        <taxon>Pseudomonadota</taxon>
        <taxon>Alphaproteobacteria</taxon>
        <taxon>Rhodospirillales</taxon>
        <taxon>Thalassospiraceae</taxon>
        <taxon>Thalassospira</taxon>
    </lineage>
</organism>
<dbReference type="AlphaFoldDB" id="A0A367VDA2"/>
<sequence>MGRIKTIRAVTPKPEQDIKVQQKTKPAHHTDTGFENRHPLPDPVKRSFWRFLRRRYFGDDDWPKAKHQIGKIPTETPDHDAIHNPDPSRLQVTWVGHATVLVQYGGLNILTDPVFSKRASPFKRLGPKRYTQPGLAIEQLPKLDVVVLSHNHYDHFDLASLTQLGNEPRYVLPLKNGPLLEKAGIRADRYVELDWDESHHHDDLKITHVPSNHWSSRTTKDRKEMLWGGYVLEFADGYRFYFVGDTGWNEALFTEMGAIHGGIDFGLIPIGAYDPRDFMRNSHCNPEEAIQIMQKMRVKQALAIHWGTFVLTAEPVDEPPVRLASARKSNGIADGDFIAPPIGATRSFDGKAAAASTTAQKVEHTASGS</sequence>
<name>A0A367VDA2_9PROT</name>
<dbReference type="SUPFAM" id="SSF56281">
    <property type="entry name" value="Metallo-hydrolase/oxidoreductase"/>
    <property type="match status" value="1"/>
</dbReference>
<evidence type="ECO:0000256" key="1">
    <source>
        <dbReference type="SAM" id="MobiDB-lite"/>
    </source>
</evidence>
<comment type="caution">
    <text evidence="3">The sequence shown here is derived from an EMBL/GenBank/DDBJ whole genome shotgun (WGS) entry which is preliminary data.</text>
</comment>
<feature type="region of interest" description="Disordered" evidence="1">
    <location>
        <begin position="1"/>
        <end position="39"/>
    </location>
</feature>
<feature type="domain" description="Metallo-beta-lactamase" evidence="2">
    <location>
        <begin position="108"/>
        <end position="306"/>
    </location>
</feature>
<proteinExistence type="predicted"/>
<evidence type="ECO:0000259" key="2">
    <source>
        <dbReference type="Pfam" id="PF12706"/>
    </source>
</evidence>
<reference evidence="3 4" key="1">
    <citation type="submission" date="2014-07" db="EMBL/GenBank/DDBJ databases">
        <title>Draft genome sequence of Thalassospira profundimaris R8-17.</title>
        <authorList>
            <person name="Lai Q."/>
            <person name="Shao Z."/>
        </authorList>
    </citation>
    <scope>NUCLEOTIDE SEQUENCE [LARGE SCALE GENOMIC DNA]</scope>
    <source>
        <strain evidence="3 4">R8-17</strain>
    </source>
</reference>
<dbReference type="PANTHER" id="PTHR15032:SF4">
    <property type="entry name" value="N-ACYL-PHOSPHATIDYLETHANOLAMINE-HYDROLYZING PHOSPHOLIPASE D"/>
    <property type="match status" value="1"/>
</dbReference>
<dbReference type="PANTHER" id="PTHR15032">
    <property type="entry name" value="N-ACYL-PHOSPHATIDYLETHANOLAMINE-HYDROLYZING PHOSPHOLIPASE D"/>
    <property type="match status" value="1"/>
</dbReference>
<dbReference type="EMBL" id="JPWB01000003">
    <property type="protein sequence ID" value="RCK22989.1"/>
    <property type="molecule type" value="Genomic_DNA"/>
</dbReference>
<evidence type="ECO:0000313" key="4">
    <source>
        <dbReference type="Proteomes" id="UP000253061"/>
    </source>
</evidence>
<dbReference type="GO" id="GO:0005737">
    <property type="term" value="C:cytoplasm"/>
    <property type="evidence" value="ECO:0007669"/>
    <property type="project" value="TreeGrafter"/>
</dbReference>
<dbReference type="PIRSF" id="PIRSF038896">
    <property type="entry name" value="NAPE-PLD"/>
    <property type="match status" value="1"/>
</dbReference>
<dbReference type="Proteomes" id="UP000253061">
    <property type="component" value="Unassembled WGS sequence"/>
</dbReference>
<dbReference type="Pfam" id="PF12706">
    <property type="entry name" value="Lactamase_B_2"/>
    <property type="match status" value="1"/>
</dbReference>
<gene>
    <name evidence="3" type="ORF">TH6_08025</name>
</gene>
<feature type="compositionally biased region" description="Basic and acidic residues" evidence="1">
    <location>
        <begin position="28"/>
        <end position="39"/>
    </location>
</feature>
<dbReference type="InterPro" id="IPR001279">
    <property type="entry name" value="Metallo-B-lactamas"/>
</dbReference>
<evidence type="ECO:0000313" key="3">
    <source>
        <dbReference type="EMBL" id="RCK22989.1"/>
    </source>
</evidence>
<protein>
    <recommendedName>
        <fullName evidence="2">Metallo-beta-lactamase domain-containing protein</fullName>
    </recommendedName>
</protein>
<dbReference type="InterPro" id="IPR024884">
    <property type="entry name" value="NAPE-PLD"/>
</dbReference>
<dbReference type="GO" id="GO:0070290">
    <property type="term" value="F:N-acylphosphatidylethanolamine-specific phospholipase D activity"/>
    <property type="evidence" value="ECO:0007669"/>
    <property type="project" value="InterPro"/>
</dbReference>
<dbReference type="InterPro" id="IPR036866">
    <property type="entry name" value="RibonucZ/Hydroxyglut_hydro"/>
</dbReference>
<dbReference type="GO" id="GO:0008270">
    <property type="term" value="F:zinc ion binding"/>
    <property type="evidence" value="ECO:0007669"/>
    <property type="project" value="InterPro"/>
</dbReference>